<name>A0A9N8HNM7_9STRA</name>
<accession>A0A9N8HNM7</accession>
<reference evidence="1" key="1">
    <citation type="submission" date="2020-06" db="EMBL/GenBank/DDBJ databases">
        <authorList>
            <consortium name="Plant Systems Biology data submission"/>
        </authorList>
    </citation>
    <scope>NUCLEOTIDE SEQUENCE</scope>
    <source>
        <strain evidence="1">D6</strain>
    </source>
</reference>
<dbReference type="Proteomes" id="UP001153069">
    <property type="component" value="Unassembled WGS sequence"/>
</dbReference>
<proteinExistence type="predicted"/>
<dbReference type="GO" id="GO:0005741">
    <property type="term" value="C:mitochondrial outer membrane"/>
    <property type="evidence" value="ECO:0007669"/>
    <property type="project" value="InterPro"/>
</dbReference>
<organism evidence="1 2">
    <name type="scientific">Seminavis robusta</name>
    <dbReference type="NCBI Taxonomy" id="568900"/>
    <lineage>
        <taxon>Eukaryota</taxon>
        <taxon>Sar</taxon>
        <taxon>Stramenopiles</taxon>
        <taxon>Ochrophyta</taxon>
        <taxon>Bacillariophyta</taxon>
        <taxon>Bacillariophyceae</taxon>
        <taxon>Bacillariophycidae</taxon>
        <taxon>Naviculales</taxon>
        <taxon>Naviculaceae</taxon>
        <taxon>Seminavis</taxon>
    </lineage>
</organism>
<dbReference type="InterPro" id="IPR027246">
    <property type="entry name" value="Porin_Euk/Tom40"/>
</dbReference>
<comment type="caution">
    <text evidence="1">The sequence shown here is derived from an EMBL/GenBank/DDBJ whole genome shotgun (WGS) entry which is preliminary data.</text>
</comment>
<dbReference type="InterPro" id="IPR023614">
    <property type="entry name" value="Porin_dom_sf"/>
</dbReference>
<dbReference type="PANTHER" id="PTHR11743:SF70">
    <property type="entry name" value="GH26960P-RELATED"/>
    <property type="match status" value="1"/>
</dbReference>
<sequence>MATKFGDFSKGPKDLLGDDYSSSISLKCKKPAGPVAVTIETERGGGGALSAKVGTKFAYAGFNVDKGQLKADGSRVLETSVKPCPGCKVSFKAGKGADLCVDYTKGAFYATSVLDVLDTSKISASASMGHPSGFTFGGATVYGLAGKTGFTAYDVGLKYSQGPLLASLTTSGKLGTFNVALKYKVNDEITVASQTAHSSSKTCDVLAIGGLYKAEFGDVKAKIGSNGMFSAVLIKEIAPKVTIKASGAVSTSDFSNFTTGLGIEM</sequence>
<dbReference type="Gene3D" id="2.40.160.10">
    <property type="entry name" value="Porin"/>
    <property type="match status" value="1"/>
</dbReference>
<dbReference type="GO" id="GO:0008308">
    <property type="term" value="F:voltage-gated monoatomic anion channel activity"/>
    <property type="evidence" value="ECO:0007669"/>
    <property type="project" value="InterPro"/>
</dbReference>
<dbReference type="AlphaFoldDB" id="A0A9N8HNM7"/>
<dbReference type="EMBL" id="CAICTM010000833">
    <property type="protein sequence ID" value="CAB9517138.1"/>
    <property type="molecule type" value="Genomic_DNA"/>
</dbReference>
<dbReference type="PANTHER" id="PTHR11743">
    <property type="entry name" value="VOLTAGE-DEPENDENT ANION-SELECTIVE CHANNEL"/>
    <property type="match status" value="1"/>
</dbReference>
<dbReference type="InterPro" id="IPR001925">
    <property type="entry name" value="Porin_Euk"/>
</dbReference>
<evidence type="ECO:0000313" key="1">
    <source>
        <dbReference type="EMBL" id="CAB9517138.1"/>
    </source>
</evidence>
<gene>
    <name evidence="1" type="ORF">SEMRO_834_G208670.1</name>
</gene>
<dbReference type="OrthoDB" id="7827681at2759"/>
<protein>
    <submittedName>
        <fullName evidence="1">Voltage-dependent anion channel</fullName>
    </submittedName>
</protein>
<keyword evidence="2" id="KW-1185">Reference proteome</keyword>
<evidence type="ECO:0000313" key="2">
    <source>
        <dbReference type="Proteomes" id="UP001153069"/>
    </source>
</evidence>
<dbReference type="Pfam" id="PF01459">
    <property type="entry name" value="Porin_3"/>
    <property type="match status" value="1"/>
</dbReference>